<comment type="caution">
    <text evidence="2">The sequence shown here is derived from an EMBL/GenBank/DDBJ whole genome shotgun (WGS) entry which is preliminary data.</text>
</comment>
<keyword evidence="3" id="KW-1185">Reference proteome</keyword>
<dbReference type="InterPro" id="IPR001387">
    <property type="entry name" value="Cro/C1-type_HTH"/>
</dbReference>
<name>A0A841K3T9_9HYPH</name>
<dbReference type="EMBL" id="JACHEH010000002">
    <property type="protein sequence ID" value="MBB6167141.1"/>
    <property type="molecule type" value="Genomic_DNA"/>
</dbReference>
<evidence type="ECO:0000256" key="1">
    <source>
        <dbReference type="SAM" id="MobiDB-lite"/>
    </source>
</evidence>
<accession>A0A841K3T9</accession>
<feature type="compositionally biased region" description="Basic residues" evidence="1">
    <location>
        <begin position="135"/>
        <end position="158"/>
    </location>
</feature>
<evidence type="ECO:0000313" key="3">
    <source>
        <dbReference type="Proteomes" id="UP000588017"/>
    </source>
</evidence>
<dbReference type="RefSeq" id="WP_183332435.1">
    <property type="nucleotide sequence ID" value="NZ_BMHX01000002.1"/>
</dbReference>
<organism evidence="2 3">
    <name type="scientific">Chelatococcus composti</name>
    <dbReference type="NCBI Taxonomy" id="1743235"/>
    <lineage>
        <taxon>Bacteria</taxon>
        <taxon>Pseudomonadati</taxon>
        <taxon>Pseudomonadota</taxon>
        <taxon>Alphaproteobacteria</taxon>
        <taxon>Hyphomicrobiales</taxon>
        <taxon>Chelatococcaceae</taxon>
        <taxon>Chelatococcus</taxon>
    </lineage>
</organism>
<gene>
    <name evidence="2" type="ORF">HNQ73_000759</name>
</gene>
<feature type="region of interest" description="Disordered" evidence="1">
    <location>
        <begin position="120"/>
        <end position="170"/>
    </location>
</feature>
<proteinExistence type="predicted"/>
<protein>
    <submittedName>
        <fullName evidence="2">Transcriptional regulator with XRE-family HTH domain</fullName>
    </submittedName>
</protein>
<evidence type="ECO:0000313" key="2">
    <source>
        <dbReference type="EMBL" id="MBB6167141.1"/>
    </source>
</evidence>
<dbReference type="CDD" id="cd00093">
    <property type="entry name" value="HTH_XRE"/>
    <property type="match status" value="1"/>
</dbReference>
<dbReference type="Proteomes" id="UP000588017">
    <property type="component" value="Unassembled WGS sequence"/>
</dbReference>
<reference evidence="2 3" key="1">
    <citation type="submission" date="2020-08" db="EMBL/GenBank/DDBJ databases">
        <title>Genomic Encyclopedia of Type Strains, Phase IV (KMG-IV): sequencing the most valuable type-strain genomes for metagenomic binning, comparative biology and taxonomic classification.</title>
        <authorList>
            <person name="Goeker M."/>
        </authorList>
    </citation>
    <scope>NUCLEOTIDE SEQUENCE [LARGE SCALE GENOMIC DNA]</scope>
    <source>
        <strain evidence="2 3">DSM 101465</strain>
    </source>
</reference>
<sequence>MTQHRDDAKPIKVLAAFADYEGLVRAIRERRSALGLSQLALDDLAGLPSGYTAKIEAMLTNPQAANARAIGRESLPLLLGALGLQMGLMPGGARHRHQPQEDKGVEAMLEIKKSLSERGRKGWLRQRSRMTEKQYRKHQQKAARARWAKHRRAKRQRTVKPDAEPDSASI</sequence>
<dbReference type="AlphaFoldDB" id="A0A841K3T9"/>